<dbReference type="PROSITE" id="PS50112">
    <property type="entry name" value="PAS"/>
    <property type="match status" value="2"/>
</dbReference>
<dbReference type="InterPro" id="IPR000014">
    <property type="entry name" value="PAS"/>
</dbReference>
<dbReference type="NCBIfam" id="TIGR00229">
    <property type="entry name" value="sensory_box"/>
    <property type="match status" value="2"/>
</dbReference>
<keyword evidence="1" id="KW-0812">Transmembrane</keyword>
<dbReference type="GeneID" id="60991150"/>
<dbReference type="Gene3D" id="3.30.450.20">
    <property type="entry name" value="PAS domain"/>
    <property type="match status" value="3"/>
</dbReference>
<sequence>MASSSASKFPLARAVLGRIYAVFLATAVFLICAASFGLNLKFEGVKEDIYAANSNFKTFIKERAVNIDNELKLIERYIEAPDFDQKAIFDFAVKNNNEYMAFFIVNERGEIEFISDEKLRDTYSEFFLSKPWENEPEDKILRSEFMFDKSDVPTRLAAKKMKNGKILATLIRFTAIYEEFARGYERIGVNSFAIDKSGRIVFHQDPELVLERKTIFDLYDVSADYLNSDEVKFANLGSLNSEIYYIQSIPRIGLAVVSSYPVDKFIKENLLFLLICVAFLAAGGFFTFSYTKFVKNSVIKPVLSIKNLVAKAGDGEEIKAYAKFGSVEEFDQISDEIVKFYGDFGEKKAKFEEYSRKFGFLFEKGPFILLLIDAKSGRIVEASARACEFYGFSEEAIKSKNLAELNASNLTDMKTQQEGEGEIYETNHFAAGGEIRQVRIYKQNYELPGGEKIGFCVVKDVTKSNILKKNAQKQSEIDAHSPLFSVVWKDRFIGDISSVSDNIERALGYKKSEILSNEFEFKNIIHPDDRDMLANEFNIKFSLFNAASLKKENESLQSCRLIRKNLEVINCSVFIKFISKDGRIVDEVIGYFIESKLAANLTAKTGMEIARLNDDKEGAYKNTILSLFANAQEAVAVVGLDGVFLDANETFCKISGYSKEEAIGKPSNLLKSGVHDDNFYEHMWKRLLKKGFYSGEIYNKRKSGEIYLEQLSIATVYSGSKPSYFVAAFHELPWVEPEIKQNESKAKEQE</sequence>
<reference evidence="3 4" key="1">
    <citation type="submission" date="2009-07" db="EMBL/GenBank/DDBJ databases">
        <authorList>
            <person name="Madupu R."/>
            <person name="Sebastian Y."/>
            <person name="Durkin A.S."/>
            <person name="Torralba M."/>
            <person name="Methe B."/>
            <person name="Sutton G.G."/>
            <person name="Strausberg R.L."/>
            <person name="Nelson K.E."/>
        </authorList>
    </citation>
    <scope>NUCLEOTIDE SEQUENCE [LARGE SCALE GENOMIC DNA]</scope>
    <source>
        <strain evidence="3 4">RM3277</strain>
    </source>
</reference>
<dbReference type="InterPro" id="IPR052155">
    <property type="entry name" value="Biofilm_reg_signaling"/>
</dbReference>
<gene>
    <name evidence="3" type="ORF">CAMSH0001_0799</name>
</gene>
<dbReference type="EMBL" id="ACVQ01000027">
    <property type="protein sequence ID" value="EET79189.1"/>
    <property type="molecule type" value="Genomic_DNA"/>
</dbReference>
<feature type="transmembrane region" description="Helical" evidence="1">
    <location>
        <begin position="270"/>
        <end position="290"/>
    </location>
</feature>
<dbReference type="CDD" id="cd00130">
    <property type="entry name" value="PAS"/>
    <property type="match status" value="3"/>
</dbReference>
<dbReference type="STRING" id="553219.CAMSH0001_0799"/>
<protein>
    <submittedName>
        <fullName evidence="3">PAS domain S-box protein</fullName>
    </submittedName>
</protein>
<name>C6RHH2_9BACT</name>
<feature type="domain" description="PAS" evidence="2">
    <location>
        <begin position="494"/>
        <end position="546"/>
    </location>
</feature>
<dbReference type="RefSeq" id="WP_002949083.1">
    <property type="nucleotide sequence ID" value="NZ_ACVQ01000027.1"/>
</dbReference>
<evidence type="ECO:0000259" key="2">
    <source>
        <dbReference type="PROSITE" id="PS50112"/>
    </source>
</evidence>
<organism evidence="3 4">
    <name type="scientific">Campylobacter showae RM3277</name>
    <dbReference type="NCBI Taxonomy" id="553219"/>
    <lineage>
        <taxon>Bacteria</taxon>
        <taxon>Pseudomonadati</taxon>
        <taxon>Campylobacterota</taxon>
        <taxon>Epsilonproteobacteria</taxon>
        <taxon>Campylobacterales</taxon>
        <taxon>Campylobacteraceae</taxon>
        <taxon>Campylobacter</taxon>
    </lineage>
</organism>
<keyword evidence="1" id="KW-1133">Transmembrane helix</keyword>
<dbReference type="SMART" id="SM00091">
    <property type="entry name" value="PAS"/>
    <property type="match status" value="3"/>
</dbReference>
<dbReference type="eggNOG" id="COG3706">
    <property type="taxonomic scope" value="Bacteria"/>
</dbReference>
<accession>C6RHH2</accession>
<keyword evidence="1" id="KW-0472">Membrane</keyword>
<dbReference type="SUPFAM" id="SSF55785">
    <property type="entry name" value="PYP-like sensor domain (PAS domain)"/>
    <property type="match status" value="3"/>
</dbReference>
<dbReference type="PANTHER" id="PTHR44757">
    <property type="entry name" value="DIGUANYLATE CYCLASE DGCP"/>
    <property type="match status" value="1"/>
</dbReference>
<dbReference type="PANTHER" id="PTHR44757:SF2">
    <property type="entry name" value="BIOFILM ARCHITECTURE MAINTENANCE PROTEIN MBAA"/>
    <property type="match status" value="1"/>
</dbReference>
<dbReference type="InterPro" id="IPR035965">
    <property type="entry name" value="PAS-like_dom_sf"/>
</dbReference>
<evidence type="ECO:0000313" key="3">
    <source>
        <dbReference type="EMBL" id="EET79189.1"/>
    </source>
</evidence>
<evidence type="ECO:0000313" key="4">
    <source>
        <dbReference type="Proteomes" id="UP000003107"/>
    </source>
</evidence>
<feature type="domain" description="PAS" evidence="2">
    <location>
        <begin position="620"/>
        <end position="678"/>
    </location>
</feature>
<keyword evidence="4" id="KW-1185">Reference proteome</keyword>
<dbReference type="Proteomes" id="UP000003107">
    <property type="component" value="Unassembled WGS sequence"/>
</dbReference>
<dbReference type="InterPro" id="IPR013655">
    <property type="entry name" value="PAS_fold_3"/>
</dbReference>
<feature type="transmembrane region" description="Helical" evidence="1">
    <location>
        <begin position="20"/>
        <end position="40"/>
    </location>
</feature>
<proteinExistence type="predicted"/>
<dbReference type="Pfam" id="PF08447">
    <property type="entry name" value="PAS_3"/>
    <property type="match status" value="1"/>
</dbReference>
<comment type="caution">
    <text evidence="3">The sequence shown here is derived from an EMBL/GenBank/DDBJ whole genome shotgun (WGS) entry which is preliminary data.</text>
</comment>
<dbReference type="AlphaFoldDB" id="C6RHH2"/>
<dbReference type="Pfam" id="PF13426">
    <property type="entry name" value="PAS_9"/>
    <property type="match status" value="2"/>
</dbReference>
<evidence type="ECO:0000256" key="1">
    <source>
        <dbReference type="SAM" id="Phobius"/>
    </source>
</evidence>